<proteinExistence type="predicted"/>
<dbReference type="eggNOG" id="COG0454">
    <property type="taxonomic scope" value="Bacteria"/>
</dbReference>
<dbReference type="SUPFAM" id="SSF55729">
    <property type="entry name" value="Acyl-CoA N-acyltransferases (Nat)"/>
    <property type="match status" value="1"/>
</dbReference>
<protein>
    <submittedName>
        <fullName evidence="2">Acetyltransferase, GNAT family</fullName>
    </submittedName>
</protein>
<dbReference type="KEGG" id="rpe:RPE_2001"/>
<feature type="domain" description="N-acetyltransferase" evidence="1">
    <location>
        <begin position="8"/>
        <end position="161"/>
    </location>
</feature>
<reference evidence="2" key="1">
    <citation type="submission" date="2006-09" db="EMBL/GenBank/DDBJ databases">
        <title>Complete sequence of Rhodopseudomonas palustris BisA53.</title>
        <authorList>
            <consortium name="US DOE Joint Genome Institute"/>
            <person name="Copeland A."/>
            <person name="Lucas S."/>
            <person name="Lapidus A."/>
            <person name="Barry K."/>
            <person name="Detter J.C."/>
            <person name="Glavina del Rio T."/>
            <person name="Hammon N."/>
            <person name="Israni S."/>
            <person name="Dalin E."/>
            <person name="Tice H."/>
            <person name="Pitluck S."/>
            <person name="Chain P."/>
            <person name="Malfatti S."/>
            <person name="Shin M."/>
            <person name="Vergez L."/>
            <person name="Schmutz J."/>
            <person name="Larimer F."/>
            <person name="Land M."/>
            <person name="Hauser L."/>
            <person name="Pelletier D.A."/>
            <person name="Kyrpides N."/>
            <person name="Kim E."/>
            <person name="Harwood C.S."/>
            <person name="Oda Y."/>
            <person name="Richardson P."/>
        </authorList>
    </citation>
    <scope>NUCLEOTIDE SEQUENCE [LARGE SCALE GENOMIC DNA]</scope>
    <source>
        <strain evidence="2">BisA53</strain>
    </source>
</reference>
<dbReference type="OrthoDB" id="9789081at2"/>
<dbReference type="InterPro" id="IPR052564">
    <property type="entry name" value="N-acetyltrans/Recomb-assoc"/>
</dbReference>
<dbReference type="PROSITE" id="PS51186">
    <property type="entry name" value="GNAT"/>
    <property type="match status" value="1"/>
</dbReference>
<dbReference type="EMBL" id="CP000463">
    <property type="protein sequence ID" value="ABJ05945.1"/>
    <property type="molecule type" value="Genomic_DNA"/>
</dbReference>
<dbReference type="CDD" id="cd04301">
    <property type="entry name" value="NAT_SF"/>
    <property type="match status" value="1"/>
</dbReference>
<dbReference type="AlphaFoldDB" id="Q07Q39"/>
<gene>
    <name evidence="2" type="ordered locus">RPE_2001</name>
</gene>
<dbReference type="Gene3D" id="3.40.630.30">
    <property type="match status" value="1"/>
</dbReference>
<dbReference type="PANTHER" id="PTHR43451:SF1">
    <property type="entry name" value="ACETYLTRANSFERASE"/>
    <property type="match status" value="1"/>
</dbReference>
<dbReference type="STRING" id="316055.RPE_2001"/>
<keyword evidence="2" id="KW-0808">Transferase</keyword>
<name>Q07Q39_RHOP5</name>
<organism evidence="2">
    <name type="scientific">Rhodopseudomonas palustris (strain BisA53)</name>
    <dbReference type="NCBI Taxonomy" id="316055"/>
    <lineage>
        <taxon>Bacteria</taxon>
        <taxon>Pseudomonadati</taxon>
        <taxon>Pseudomonadota</taxon>
        <taxon>Alphaproteobacteria</taxon>
        <taxon>Hyphomicrobiales</taxon>
        <taxon>Nitrobacteraceae</taxon>
        <taxon>Rhodopseudomonas</taxon>
    </lineage>
</organism>
<accession>Q07Q39</accession>
<dbReference type="InterPro" id="IPR016181">
    <property type="entry name" value="Acyl_CoA_acyltransferase"/>
</dbReference>
<dbReference type="InterPro" id="IPR000182">
    <property type="entry name" value="GNAT_dom"/>
</dbReference>
<dbReference type="GO" id="GO:0016747">
    <property type="term" value="F:acyltransferase activity, transferring groups other than amino-acyl groups"/>
    <property type="evidence" value="ECO:0007669"/>
    <property type="project" value="InterPro"/>
</dbReference>
<dbReference type="Pfam" id="PF13673">
    <property type="entry name" value="Acetyltransf_10"/>
    <property type="match status" value="1"/>
</dbReference>
<dbReference type="PANTHER" id="PTHR43451">
    <property type="entry name" value="ACETYLTRANSFERASE (GNAT) FAMILY PROTEIN"/>
    <property type="match status" value="1"/>
</dbReference>
<dbReference type="HOGENOM" id="CLU_087351_0_0_5"/>
<evidence type="ECO:0000313" key="2">
    <source>
        <dbReference type="EMBL" id="ABJ05945.1"/>
    </source>
</evidence>
<sequence>MGQAMPKPALRPCLPADTEVLAAIFVASVQELTGDDYSEAQQEAWAAVVDDEEAFGERLAAQLTLVATLQSAPVGFASLKGADVIDLLYVHPSAVGQGVATTLIDALEKLASARGAKALTVDASDNAQPFFAKRGYIPTQRNTVTLNGEWLANTTMQKTLAAPAAGATL</sequence>
<evidence type="ECO:0000259" key="1">
    <source>
        <dbReference type="PROSITE" id="PS51186"/>
    </source>
</evidence>